<evidence type="ECO:0000256" key="3">
    <source>
        <dbReference type="ARBA" id="ARBA00022679"/>
    </source>
</evidence>
<dbReference type="GO" id="GO:0003677">
    <property type="term" value="F:DNA binding"/>
    <property type="evidence" value="ECO:0007669"/>
    <property type="project" value="UniProtKB-UniRule"/>
</dbReference>
<protein>
    <recommendedName>
        <fullName evidence="7">DarT domain-containing protein</fullName>
    </recommendedName>
</protein>
<feature type="active site" description="Proton acceptor" evidence="6">
    <location>
        <position position="60"/>
    </location>
</feature>
<dbReference type="AlphaFoldDB" id="A0A450SK87"/>
<feature type="domain" description="DarT" evidence="7">
    <location>
        <begin position="18"/>
        <end position="207"/>
    </location>
</feature>
<dbReference type="InterPro" id="IPR029494">
    <property type="entry name" value="DarT"/>
</dbReference>
<dbReference type="GO" id="GO:0016779">
    <property type="term" value="F:nucleotidyltransferase activity"/>
    <property type="evidence" value="ECO:0007669"/>
    <property type="project" value="UniProtKB-UniRule"/>
</dbReference>
<feature type="binding site" evidence="6">
    <location>
        <begin position="22"/>
        <end position="24"/>
    </location>
    <ligand>
        <name>NAD(+)</name>
        <dbReference type="ChEBI" id="CHEBI:57540"/>
    </ligand>
</feature>
<reference evidence="8" key="1">
    <citation type="submission" date="2019-02" db="EMBL/GenBank/DDBJ databases">
        <authorList>
            <person name="Gruber-Vodicka R. H."/>
            <person name="Seah K. B. B."/>
        </authorList>
    </citation>
    <scope>NUCLEOTIDE SEQUENCE</scope>
    <source>
        <strain evidence="8">BECK_BZ106</strain>
    </source>
</reference>
<comment type="catalytic activity">
    <reaction evidence="6">
        <text>a thymidine in DNA + NAD(+) = an N-(ADP-alpha-D-ribosyl)-thymidine in DNA + nicotinamide + H(+)</text>
        <dbReference type="Rhea" id="RHEA:71651"/>
        <dbReference type="Rhea" id="RHEA-COMP:13556"/>
        <dbReference type="Rhea" id="RHEA-COMP:18051"/>
        <dbReference type="ChEBI" id="CHEBI:15378"/>
        <dbReference type="ChEBI" id="CHEBI:17154"/>
        <dbReference type="ChEBI" id="CHEBI:57540"/>
        <dbReference type="ChEBI" id="CHEBI:137386"/>
        <dbReference type="ChEBI" id="CHEBI:191199"/>
    </reaction>
</comment>
<evidence type="ECO:0000256" key="1">
    <source>
        <dbReference type="ARBA" id="ARBA00022649"/>
    </source>
</evidence>
<feature type="active site" evidence="6">
    <location>
        <position position="163"/>
    </location>
</feature>
<evidence type="ECO:0000256" key="2">
    <source>
        <dbReference type="ARBA" id="ARBA00022676"/>
    </source>
</evidence>
<dbReference type="GO" id="GO:0016757">
    <property type="term" value="F:glycosyltransferase activity"/>
    <property type="evidence" value="ECO:0007669"/>
    <property type="project" value="UniProtKB-UniRule"/>
</dbReference>
<organism evidence="8">
    <name type="scientific">Candidatus Kentrum sp. FW</name>
    <dbReference type="NCBI Taxonomy" id="2126338"/>
    <lineage>
        <taxon>Bacteria</taxon>
        <taxon>Pseudomonadati</taxon>
        <taxon>Pseudomonadota</taxon>
        <taxon>Gammaproteobacteria</taxon>
        <taxon>Candidatus Kentrum</taxon>
    </lineage>
</organism>
<feature type="binding site" evidence="6">
    <location>
        <position position="60"/>
    </location>
    <ligand>
        <name>NAD(+)</name>
        <dbReference type="ChEBI" id="CHEBI:57540"/>
    </ligand>
</feature>
<name>A0A450SK87_9GAMM</name>
<keyword evidence="4 6" id="KW-0548">Nucleotidyltransferase</keyword>
<evidence type="ECO:0000259" key="7">
    <source>
        <dbReference type="PROSITE" id="PS52018"/>
    </source>
</evidence>
<comment type="caution">
    <text evidence="6">Lacks conserved residue(s) required for the propagation of feature annotation.</text>
</comment>
<dbReference type="PROSITE" id="PS52018">
    <property type="entry name" value="DART"/>
    <property type="match status" value="1"/>
</dbReference>
<evidence type="ECO:0000256" key="4">
    <source>
        <dbReference type="ARBA" id="ARBA00022695"/>
    </source>
</evidence>
<comment type="similarity">
    <text evidence="6">Belongs to the DarT ADP-ribosyltransferase family.</text>
</comment>
<evidence type="ECO:0000313" key="8">
    <source>
        <dbReference type="EMBL" id="VFJ53919.1"/>
    </source>
</evidence>
<keyword evidence="5 6" id="KW-0238">DNA-binding</keyword>
<evidence type="ECO:0000256" key="6">
    <source>
        <dbReference type="PROSITE-ProRule" id="PRU01362"/>
    </source>
</evidence>
<keyword evidence="2 6" id="KW-0328">Glycosyltransferase</keyword>
<gene>
    <name evidence="8" type="ORF">BECKFW1821B_GA0114236_101627</name>
</gene>
<evidence type="ECO:0000256" key="5">
    <source>
        <dbReference type="ARBA" id="ARBA00023125"/>
    </source>
</evidence>
<dbReference type="EMBL" id="CAADFD010000016">
    <property type="protein sequence ID" value="VFJ53919.1"/>
    <property type="molecule type" value="Genomic_DNA"/>
</dbReference>
<proteinExistence type="inferred from homology"/>
<keyword evidence="3 6" id="KW-0808">Transferase</keyword>
<keyword evidence="1 6" id="KW-1277">Toxin-antitoxin system</keyword>
<sequence>MWWCENGDNDNPMPDRVVEFHSIMPIGNIPSVLKHGILSHDLARKLSHFDVSMMEVQDRRDKIQVPGGLSLHCYANLYFDARNPMMYKRLAQVESLCVLSVSIDVLKLSGAMITDQNAASDYVRFYSPTELNNLPFDRIFAEDWRHPDDEIAYWQHKSQKCAEVLAPNVIPTDFIQKAYVVNEIAKIKLSATGFPKSIEITPKLFFR</sequence>
<accession>A0A450SK87</accession>
<dbReference type="Pfam" id="PF14487">
    <property type="entry name" value="DarT"/>
    <property type="match status" value="1"/>
</dbReference>